<dbReference type="EMBL" id="UAUF01000014">
    <property type="protein sequence ID" value="SPZ13380.1"/>
    <property type="molecule type" value="Genomic_DNA"/>
</dbReference>
<dbReference type="Gene3D" id="2.40.230.20">
    <property type="entry name" value="Nucleoside-specific channel-forming protein, Tsx-like"/>
    <property type="match status" value="1"/>
</dbReference>
<dbReference type="SUPFAM" id="SSF111364">
    <property type="entry name" value="Tsx-like channel"/>
    <property type="match status" value="1"/>
</dbReference>
<comment type="subcellular location">
    <subcellularLocation>
        <location evidence="1">Cell outer membrane</location>
    </subcellularLocation>
</comment>
<protein>
    <submittedName>
        <fullName evidence="6">Nucleoside-specific channel-forming protein, Tsx</fullName>
    </submittedName>
</protein>
<dbReference type="GO" id="GO:0009279">
    <property type="term" value="C:cell outer membrane"/>
    <property type="evidence" value="ECO:0007669"/>
    <property type="project" value="UniProtKB-SubCell"/>
</dbReference>
<evidence type="ECO:0000313" key="6">
    <source>
        <dbReference type="EMBL" id="SPZ13380.1"/>
    </source>
</evidence>
<dbReference type="PRINTS" id="PR01277">
    <property type="entry name" value="CHANNELTSX"/>
</dbReference>
<dbReference type="NCBIfam" id="NF011686">
    <property type="entry name" value="PRK15106.1"/>
    <property type="match status" value="1"/>
</dbReference>
<evidence type="ECO:0000256" key="2">
    <source>
        <dbReference type="ARBA" id="ARBA00008728"/>
    </source>
</evidence>
<evidence type="ECO:0000313" key="7">
    <source>
        <dbReference type="Proteomes" id="UP000250443"/>
    </source>
</evidence>
<dbReference type="GO" id="GO:0005337">
    <property type="term" value="F:nucleoside transmembrane transporter activity"/>
    <property type="evidence" value="ECO:0007669"/>
    <property type="project" value="InterPro"/>
</dbReference>
<name>A0A2X2F3W5_PSELU</name>
<keyword evidence="4" id="KW-0472">Membrane</keyword>
<dbReference type="Pfam" id="PF03502">
    <property type="entry name" value="Channel_Tsx"/>
    <property type="match status" value="1"/>
</dbReference>
<dbReference type="InterPro" id="IPR018013">
    <property type="entry name" value="Channel_Tsx-like"/>
</dbReference>
<sequence>MEYAVISRFFTCLPMTKRTQKVLLGVSLTAGIGMPVFGATPPAQGEESAQGEDLSYEVAPPEKGTYLSSWYNQNVTLIGSKDISFGPRPVDDIYLEYEYFGRKGPFELYGYVDIPKVLGIGNSHDSGVWDKGSPVFMEHEPRVSIDELLGRKLGFGPFKEFYVAFDWIYDHGHNRENRGNTLYSGLGTDIETGTRLNLSANLYVRRQWENYGAANENSWDGYRAQLKYILPLGTFDNGASLTYVGFTNVDFGSDLHDKAGPARTANATVATNVLLYSFTHLRLMAVGRYFHNGGQWKDGTELNFGDGPFRARSNGWGYYFGVGYQF</sequence>
<evidence type="ECO:0000256" key="5">
    <source>
        <dbReference type="ARBA" id="ARBA00023237"/>
    </source>
</evidence>
<reference evidence="6 7" key="1">
    <citation type="submission" date="2018-06" db="EMBL/GenBank/DDBJ databases">
        <authorList>
            <consortium name="Pathogen Informatics"/>
            <person name="Doyle S."/>
        </authorList>
    </citation>
    <scope>NUCLEOTIDE SEQUENCE [LARGE SCALE GENOMIC DNA]</scope>
    <source>
        <strain evidence="6 7">NCTC11842</strain>
    </source>
</reference>
<evidence type="ECO:0000256" key="3">
    <source>
        <dbReference type="ARBA" id="ARBA00022729"/>
    </source>
</evidence>
<gene>
    <name evidence="6" type="primary">tsx</name>
    <name evidence="6" type="ORF">NCTC11842_05116</name>
</gene>
<evidence type="ECO:0000256" key="4">
    <source>
        <dbReference type="ARBA" id="ARBA00023136"/>
    </source>
</evidence>
<dbReference type="InterPro" id="IPR003055">
    <property type="entry name" value="Channel_Tsx"/>
</dbReference>
<keyword evidence="5" id="KW-0998">Cell outer membrane</keyword>
<evidence type="ECO:0000256" key="1">
    <source>
        <dbReference type="ARBA" id="ARBA00004442"/>
    </source>
</evidence>
<dbReference type="InterPro" id="IPR036777">
    <property type="entry name" value="Channel_Tsx-like_sf"/>
</dbReference>
<proteinExistence type="inferred from homology"/>
<comment type="similarity">
    <text evidence="2">Belongs to the nucleoside-specific channel-forming outer membrane porin (Tsx) (TC 1.B.10) family.</text>
</comment>
<dbReference type="AlphaFoldDB" id="A0A2X2F3W5"/>
<accession>A0A2X2F3W5</accession>
<organism evidence="6 7">
    <name type="scientific">Pseudomonas luteola</name>
    <dbReference type="NCBI Taxonomy" id="47886"/>
    <lineage>
        <taxon>Bacteria</taxon>
        <taxon>Pseudomonadati</taxon>
        <taxon>Pseudomonadota</taxon>
        <taxon>Gammaproteobacteria</taxon>
        <taxon>Pseudomonadales</taxon>
        <taxon>Pseudomonadaceae</taxon>
        <taxon>Pseudomonas</taxon>
    </lineage>
</organism>
<keyword evidence="3" id="KW-0732">Signal</keyword>
<dbReference type="Proteomes" id="UP000250443">
    <property type="component" value="Unassembled WGS sequence"/>
</dbReference>